<keyword evidence="2" id="KW-1185">Reference proteome</keyword>
<name>B4IMM9_DROSE</name>
<dbReference type="HOGENOM" id="CLU_2239374_0_0_1"/>
<reference evidence="1 2" key="1">
    <citation type="journal article" date="2007" name="Nature">
        <title>Evolution of genes and genomes on the Drosophila phylogeny.</title>
        <authorList>
            <consortium name="Drosophila 12 Genomes Consortium"/>
            <person name="Clark A.G."/>
            <person name="Eisen M.B."/>
            <person name="Smith D.R."/>
            <person name="Bergman C.M."/>
            <person name="Oliver B."/>
            <person name="Markow T.A."/>
            <person name="Kaufman T.C."/>
            <person name="Kellis M."/>
            <person name="Gelbart W."/>
            <person name="Iyer V.N."/>
            <person name="Pollard D.A."/>
            <person name="Sackton T.B."/>
            <person name="Larracuente A.M."/>
            <person name="Singh N.D."/>
            <person name="Abad J.P."/>
            <person name="Abt D.N."/>
            <person name="Adryan B."/>
            <person name="Aguade M."/>
            <person name="Akashi H."/>
            <person name="Anderson W.W."/>
            <person name="Aquadro C.F."/>
            <person name="Ardell D.H."/>
            <person name="Arguello R."/>
            <person name="Artieri C.G."/>
            <person name="Barbash D.A."/>
            <person name="Barker D."/>
            <person name="Barsanti P."/>
            <person name="Batterham P."/>
            <person name="Batzoglou S."/>
            <person name="Begun D."/>
            <person name="Bhutkar A."/>
            <person name="Blanco E."/>
            <person name="Bosak S.A."/>
            <person name="Bradley R.K."/>
            <person name="Brand A.D."/>
            <person name="Brent M.R."/>
            <person name="Brooks A.N."/>
            <person name="Brown R.H."/>
            <person name="Butlin R.K."/>
            <person name="Caggese C."/>
            <person name="Calvi B.R."/>
            <person name="Bernardo de Carvalho A."/>
            <person name="Caspi A."/>
            <person name="Castrezana S."/>
            <person name="Celniker S.E."/>
            <person name="Chang J.L."/>
            <person name="Chapple C."/>
            <person name="Chatterji S."/>
            <person name="Chinwalla A."/>
            <person name="Civetta A."/>
            <person name="Clifton S.W."/>
            <person name="Comeron J.M."/>
            <person name="Costello J.C."/>
            <person name="Coyne J.A."/>
            <person name="Daub J."/>
            <person name="David R.G."/>
            <person name="Delcher A.L."/>
            <person name="Delehaunty K."/>
            <person name="Do C.B."/>
            <person name="Ebling H."/>
            <person name="Edwards K."/>
            <person name="Eickbush T."/>
            <person name="Evans J.D."/>
            <person name="Filipski A."/>
            <person name="Findeiss S."/>
            <person name="Freyhult E."/>
            <person name="Fulton L."/>
            <person name="Fulton R."/>
            <person name="Garcia A.C."/>
            <person name="Gardiner A."/>
            <person name="Garfield D.A."/>
            <person name="Garvin B.E."/>
            <person name="Gibson G."/>
            <person name="Gilbert D."/>
            <person name="Gnerre S."/>
            <person name="Godfrey J."/>
            <person name="Good R."/>
            <person name="Gotea V."/>
            <person name="Gravely B."/>
            <person name="Greenberg A.J."/>
            <person name="Griffiths-Jones S."/>
            <person name="Gross S."/>
            <person name="Guigo R."/>
            <person name="Gustafson E.A."/>
            <person name="Haerty W."/>
            <person name="Hahn M.W."/>
            <person name="Halligan D.L."/>
            <person name="Halpern A.L."/>
            <person name="Halter G.M."/>
            <person name="Han M.V."/>
            <person name="Heger A."/>
            <person name="Hillier L."/>
            <person name="Hinrichs A.S."/>
            <person name="Holmes I."/>
            <person name="Hoskins R.A."/>
            <person name="Hubisz M.J."/>
            <person name="Hultmark D."/>
            <person name="Huntley M.A."/>
            <person name="Jaffe D.B."/>
            <person name="Jagadeeshan S."/>
            <person name="Jeck W.R."/>
            <person name="Johnson J."/>
            <person name="Jones C.D."/>
            <person name="Jordan W.C."/>
            <person name="Karpen G.H."/>
            <person name="Kataoka E."/>
            <person name="Keightley P.D."/>
            <person name="Kheradpour P."/>
            <person name="Kirkness E.F."/>
            <person name="Koerich L.B."/>
            <person name="Kristiansen K."/>
            <person name="Kudrna D."/>
            <person name="Kulathinal R.J."/>
            <person name="Kumar S."/>
            <person name="Kwok R."/>
            <person name="Lander E."/>
            <person name="Langley C.H."/>
            <person name="Lapoint R."/>
            <person name="Lazzaro B.P."/>
            <person name="Lee S.J."/>
            <person name="Levesque L."/>
            <person name="Li R."/>
            <person name="Lin C.F."/>
            <person name="Lin M.F."/>
            <person name="Lindblad-Toh K."/>
            <person name="Llopart A."/>
            <person name="Long M."/>
            <person name="Low L."/>
            <person name="Lozovsky E."/>
            <person name="Lu J."/>
            <person name="Luo M."/>
            <person name="Machado C.A."/>
            <person name="Makalowski W."/>
            <person name="Marzo M."/>
            <person name="Matsuda M."/>
            <person name="Matzkin L."/>
            <person name="McAllister B."/>
            <person name="McBride C.S."/>
            <person name="McKernan B."/>
            <person name="McKernan K."/>
            <person name="Mendez-Lago M."/>
            <person name="Minx P."/>
            <person name="Mollenhauer M.U."/>
            <person name="Montooth K."/>
            <person name="Mount S.M."/>
            <person name="Mu X."/>
            <person name="Myers E."/>
            <person name="Negre B."/>
            <person name="Newfeld S."/>
            <person name="Nielsen R."/>
            <person name="Noor M.A."/>
            <person name="O'Grady P."/>
            <person name="Pachter L."/>
            <person name="Papaceit M."/>
            <person name="Parisi M.J."/>
            <person name="Parisi M."/>
            <person name="Parts L."/>
            <person name="Pedersen J.S."/>
            <person name="Pesole G."/>
            <person name="Phillippy A.M."/>
            <person name="Ponting C.P."/>
            <person name="Pop M."/>
            <person name="Porcelli D."/>
            <person name="Powell J.R."/>
            <person name="Prohaska S."/>
            <person name="Pruitt K."/>
            <person name="Puig M."/>
            <person name="Quesneville H."/>
            <person name="Ram K.R."/>
            <person name="Rand D."/>
            <person name="Rasmussen M.D."/>
            <person name="Reed L.K."/>
            <person name="Reenan R."/>
            <person name="Reily A."/>
            <person name="Remington K.A."/>
            <person name="Rieger T.T."/>
            <person name="Ritchie M.G."/>
            <person name="Robin C."/>
            <person name="Rogers Y.H."/>
            <person name="Rohde C."/>
            <person name="Rozas J."/>
            <person name="Rubenfield M.J."/>
            <person name="Ruiz A."/>
            <person name="Russo S."/>
            <person name="Salzberg S.L."/>
            <person name="Sanchez-Gracia A."/>
            <person name="Saranga D.J."/>
            <person name="Sato H."/>
            <person name="Schaeffer S.W."/>
            <person name="Schatz M.C."/>
            <person name="Schlenke T."/>
            <person name="Schwartz R."/>
            <person name="Segarra C."/>
            <person name="Singh R.S."/>
            <person name="Sirot L."/>
            <person name="Sirota M."/>
            <person name="Sisneros N.B."/>
            <person name="Smith C.D."/>
            <person name="Smith T.F."/>
            <person name="Spieth J."/>
            <person name="Stage D.E."/>
            <person name="Stark A."/>
            <person name="Stephan W."/>
            <person name="Strausberg R.L."/>
            <person name="Strempel S."/>
            <person name="Sturgill D."/>
            <person name="Sutton G."/>
            <person name="Sutton G.G."/>
            <person name="Tao W."/>
            <person name="Teichmann S."/>
            <person name="Tobari Y.N."/>
            <person name="Tomimura Y."/>
            <person name="Tsolas J.M."/>
            <person name="Valente V.L."/>
            <person name="Venter E."/>
            <person name="Venter J.C."/>
            <person name="Vicario S."/>
            <person name="Vieira F.G."/>
            <person name="Vilella A.J."/>
            <person name="Villasante A."/>
            <person name="Walenz B."/>
            <person name="Wang J."/>
            <person name="Wasserman M."/>
            <person name="Watts T."/>
            <person name="Wilson D."/>
            <person name="Wilson R.K."/>
            <person name="Wing R.A."/>
            <person name="Wolfner M.F."/>
            <person name="Wong A."/>
            <person name="Wong G.K."/>
            <person name="Wu C.I."/>
            <person name="Wu G."/>
            <person name="Yamamoto D."/>
            <person name="Yang H.P."/>
            <person name="Yang S.P."/>
            <person name="Yorke J.A."/>
            <person name="Yoshida K."/>
            <person name="Zdobnov E."/>
            <person name="Zhang P."/>
            <person name="Zhang Y."/>
            <person name="Zimin A.V."/>
            <person name="Baldwin J."/>
            <person name="Abdouelleil A."/>
            <person name="Abdulkadir J."/>
            <person name="Abebe A."/>
            <person name="Abera B."/>
            <person name="Abreu J."/>
            <person name="Acer S.C."/>
            <person name="Aftuck L."/>
            <person name="Alexander A."/>
            <person name="An P."/>
            <person name="Anderson E."/>
            <person name="Anderson S."/>
            <person name="Arachi H."/>
            <person name="Azer M."/>
            <person name="Bachantsang P."/>
            <person name="Barry A."/>
            <person name="Bayul T."/>
            <person name="Berlin A."/>
            <person name="Bessette D."/>
            <person name="Bloom T."/>
            <person name="Blye J."/>
            <person name="Boguslavskiy L."/>
            <person name="Bonnet C."/>
            <person name="Boukhgalter B."/>
            <person name="Bourzgui I."/>
            <person name="Brown A."/>
            <person name="Cahill P."/>
            <person name="Channer S."/>
            <person name="Cheshatsang Y."/>
            <person name="Chuda L."/>
            <person name="Citroen M."/>
            <person name="Collymore A."/>
            <person name="Cooke P."/>
            <person name="Costello M."/>
            <person name="D'Aco K."/>
            <person name="Daza R."/>
            <person name="De Haan G."/>
            <person name="DeGray S."/>
            <person name="DeMaso C."/>
            <person name="Dhargay N."/>
            <person name="Dooley K."/>
            <person name="Dooley E."/>
            <person name="Doricent M."/>
            <person name="Dorje P."/>
            <person name="Dorjee K."/>
            <person name="Dupes A."/>
            <person name="Elong R."/>
            <person name="Falk J."/>
            <person name="Farina A."/>
            <person name="Faro S."/>
            <person name="Ferguson D."/>
            <person name="Fisher S."/>
            <person name="Foley C.D."/>
            <person name="Franke A."/>
            <person name="Friedrich D."/>
            <person name="Gadbois L."/>
            <person name="Gearin G."/>
            <person name="Gearin C.R."/>
            <person name="Giannoukos G."/>
            <person name="Goode T."/>
            <person name="Graham J."/>
            <person name="Grandbois E."/>
            <person name="Grewal S."/>
            <person name="Gyaltsen K."/>
            <person name="Hafez N."/>
            <person name="Hagos B."/>
            <person name="Hall J."/>
            <person name="Henson C."/>
            <person name="Hollinger A."/>
            <person name="Honan T."/>
            <person name="Huard M.D."/>
            <person name="Hughes L."/>
            <person name="Hurhula B."/>
            <person name="Husby M.E."/>
            <person name="Kamat A."/>
            <person name="Kanga B."/>
            <person name="Kashin S."/>
            <person name="Khazanovich D."/>
            <person name="Kisner P."/>
            <person name="Lance K."/>
            <person name="Lara M."/>
            <person name="Lee W."/>
            <person name="Lennon N."/>
            <person name="Letendre F."/>
            <person name="LeVine R."/>
            <person name="Lipovsky A."/>
            <person name="Liu X."/>
            <person name="Liu J."/>
            <person name="Liu S."/>
            <person name="Lokyitsang T."/>
            <person name="Lokyitsang Y."/>
            <person name="Lubonja R."/>
            <person name="Lui A."/>
            <person name="MacDonald P."/>
            <person name="Magnisalis V."/>
            <person name="Maru K."/>
            <person name="Matthews C."/>
            <person name="McCusker W."/>
            <person name="McDonough S."/>
            <person name="Mehta T."/>
            <person name="Meldrim J."/>
            <person name="Meneus L."/>
            <person name="Mihai O."/>
            <person name="Mihalev A."/>
            <person name="Mihova T."/>
            <person name="Mittelman R."/>
            <person name="Mlenga V."/>
            <person name="Montmayeur A."/>
            <person name="Mulrain L."/>
            <person name="Navidi A."/>
            <person name="Naylor J."/>
            <person name="Negash T."/>
            <person name="Nguyen T."/>
            <person name="Nguyen N."/>
            <person name="Nicol R."/>
            <person name="Norbu C."/>
            <person name="Norbu N."/>
            <person name="Novod N."/>
            <person name="O'Neill B."/>
            <person name="Osman S."/>
            <person name="Markiewicz E."/>
            <person name="Oyono O.L."/>
            <person name="Patti C."/>
            <person name="Phunkhang P."/>
            <person name="Pierre F."/>
            <person name="Priest M."/>
            <person name="Raghuraman S."/>
            <person name="Rege F."/>
            <person name="Reyes R."/>
            <person name="Rise C."/>
            <person name="Rogov P."/>
            <person name="Ross K."/>
            <person name="Ryan E."/>
            <person name="Settipalli S."/>
            <person name="Shea T."/>
            <person name="Sherpa N."/>
            <person name="Shi L."/>
            <person name="Shih D."/>
            <person name="Sparrow T."/>
            <person name="Spaulding J."/>
            <person name="Stalker J."/>
            <person name="Stange-Thomann N."/>
            <person name="Stavropoulos S."/>
            <person name="Stone C."/>
            <person name="Strader C."/>
            <person name="Tesfaye S."/>
            <person name="Thomson T."/>
            <person name="Thoulutsang Y."/>
            <person name="Thoulutsang D."/>
            <person name="Topham K."/>
            <person name="Topping I."/>
            <person name="Tsamla T."/>
            <person name="Vassiliev H."/>
            <person name="Vo A."/>
            <person name="Wangchuk T."/>
            <person name="Wangdi T."/>
            <person name="Weiand M."/>
            <person name="Wilkinson J."/>
            <person name="Wilson A."/>
            <person name="Yadav S."/>
            <person name="Young G."/>
            <person name="Yu Q."/>
            <person name="Zembek L."/>
            <person name="Zhong D."/>
            <person name="Zimmer A."/>
            <person name="Zwirko Z."/>
            <person name="Jaffe D.B."/>
            <person name="Alvarez P."/>
            <person name="Brockman W."/>
            <person name="Butler J."/>
            <person name="Chin C."/>
            <person name="Gnerre S."/>
            <person name="Grabherr M."/>
            <person name="Kleber M."/>
            <person name="Mauceli E."/>
            <person name="MacCallum I."/>
        </authorList>
    </citation>
    <scope>NUCLEOTIDE SEQUENCE [LARGE SCALE GENOMIC DNA]</scope>
    <source>
        <strain evidence="2">Rob3c / Tucson 14021-0248.25</strain>
    </source>
</reference>
<organism evidence="2">
    <name type="scientific">Drosophila sechellia</name>
    <name type="common">Fruit fly</name>
    <dbReference type="NCBI Taxonomy" id="7238"/>
    <lineage>
        <taxon>Eukaryota</taxon>
        <taxon>Metazoa</taxon>
        <taxon>Ecdysozoa</taxon>
        <taxon>Arthropoda</taxon>
        <taxon>Hexapoda</taxon>
        <taxon>Insecta</taxon>
        <taxon>Pterygota</taxon>
        <taxon>Neoptera</taxon>
        <taxon>Endopterygota</taxon>
        <taxon>Diptera</taxon>
        <taxon>Brachycera</taxon>
        <taxon>Muscomorpha</taxon>
        <taxon>Ephydroidea</taxon>
        <taxon>Drosophilidae</taxon>
        <taxon>Drosophila</taxon>
        <taxon>Sophophora</taxon>
    </lineage>
</organism>
<dbReference type="Proteomes" id="UP000001292">
    <property type="component" value="Unassembled WGS sequence"/>
</dbReference>
<dbReference type="AlphaFoldDB" id="B4IMM9"/>
<accession>B4IMM9</accession>
<evidence type="ECO:0000313" key="1">
    <source>
        <dbReference type="EMBL" id="EDW49757.1"/>
    </source>
</evidence>
<sequence>MIYWRRHPLVLQQSGQILRVGRHCRWAVGDLAVVVAANRGFKPSRLPITEVMGGVVVPPGTRRGLPTWSYWPLGSPAGPCWASSSVFYFDERTPPGLPRLIEFRA</sequence>
<evidence type="ECO:0000313" key="2">
    <source>
        <dbReference type="Proteomes" id="UP000001292"/>
    </source>
</evidence>
<gene>
    <name evidence="1" type="primary">Dsec\GM20521</name>
    <name evidence="1" type="ORF">Dsec_GM20521</name>
</gene>
<proteinExistence type="predicted"/>
<protein>
    <submittedName>
        <fullName evidence="1">GM20521</fullName>
    </submittedName>
</protein>
<dbReference type="EMBL" id="CH481094">
    <property type="protein sequence ID" value="EDW49757.1"/>
    <property type="molecule type" value="Genomic_DNA"/>
</dbReference>